<feature type="chain" id="PRO_5041335862" description="Histidine acid phosphatase" evidence="4">
    <location>
        <begin position="19"/>
        <end position="480"/>
    </location>
</feature>
<dbReference type="Gene3D" id="3.40.50.1240">
    <property type="entry name" value="Phosphoglycerate mutase-like"/>
    <property type="match status" value="1"/>
</dbReference>
<accession>A0AA43TV43</accession>
<keyword evidence="3" id="KW-0472">Membrane</keyword>
<sequence length="480" mass="50886">MQSRLLALFACAIPLSQAAETVLGVYLFSRHGDRTAKSTPPANLTDLGYQEVFTSGTYYRDRYVSSSASSKIAGLNTDIVKLSQIAASAPLDNVLMSSAQGFLQGLYPPVGSTLGQETLRNDTVVHAPLDGYQLIPIQTVTSGTGSEDSAWLQGAGNCANAIVSSNNYYSSPEYKSMYDSTLDFYQSLVPVTNATFNSSQANFKNAYTIFDLLNVASIHNSSIPSSDLLTNSTLDQLRTLADNHEYNLGYNSSDSIRAIAGSTLAAQVVQALNTTITSAGKTAKFSIQFGAYASFQSFFGLANLTQVKPDFFGVPDYTSSMAFELFTTAAPTPFPAPEDLQIRFLFHNGTTSNSSTPTAYPLFCGNSLAMSWTDFTNGMNKFAIGSQTGWCKACGNSTGVCASADTSPSSGAKMGSSGGSSGPSKAVCGVIGALVTLVVILSIEALLWLFVVRPKRRRTNTSSEASVARENEGKLKVDGA</sequence>
<proteinExistence type="inferred from homology"/>
<organism evidence="5 6">
    <name type="scientific">Ramalina farinacea</name>
    <dbReference type="NCBI Taxonomy" id="258253"/>
    <lineage>
        <taxon>Eukaryota</taxon>
        <taxon>Fungi</taxon>
        <taxon>Dikarya</taxon>
        <taxon>Ascomycota</taxon>
        <taxon>Pezizomycotina</taxon>
        <taxon>Lecanoromycetes</taxon>
        <taxon>OSLEUM clade</taxon>
        <taxon>Lecanoromycetidae</taxon>
        <taxon>Lecanorales</taxon>
        <taxon>Lecanorineae</taxon>
        <taxon>Ramalinaceae</taxon>
        <taxon>Ramalina</taxon>
    </lineage>
</organism>
<dbReference type="InterPro" id="IPR000560">
    <property type="entry name" value="His_Pase_clade-2"/>
</dbReference>
<evidence type="ECO:0000256" key="2">
    <source>
        <dbReference type="SAM" id="MobiDB-lite"/>
    </source>
</evidence>
<evidence type="ECO:0000313" key="5">
    <source>
        <dbReference type="EMBL" id="MDI1489183.1"/>
    </source>
</evidence>
<dbReference type="AlphaFoldDB" id="A0AA43TV43"/>
<feature type="region of interest" description="Disordered" evidence="2">
    <location>
        <begin position="460"/>
        <end position="480"/>
    </location>
</feature>
<name>A0AA43TV43_9LECA</name>
<feature type="signal peptide" evidence="4">
    <location>
        <begin position="1"/>
        <end position="18"/>
    </location>
</feature>
<dbReference type="Proteomes" id="UP001161017">
    <property type="component" value="Unassembled WGS sequence"/>
</dbReference>
<feature type="transmembrane region" description="Helical" evidence="3">
    <location>
        <begin position="430"/>
        <end position="452"/>
    </location>
</feature>
<evidence type="ECO:0000313" key="6">
    <source>
        <dbReference type="Proteomes" id="UP001161017"/>
    </source>
</evidence>
<keyword evidence="3" id="KW-1133">Transmembrane helix</keyword>
<keyword evidence="3" id="KW-0812">Transmembrane</keyword>
<dbReference type="InterPro" id="IPR050645">
    <property type="entry name" value="Histidine_acid_phosphatase"/>
</dbReference>
<dbReference type="SUPFAM" id="SSF53254">
    <property type="entry name" value="Phosphoglycerate mutase-like"/>
    <property type="match status" value="1"/>
</dbReference>
<keyword evidence="4" id="KW-0732">Signal</keyword>
<comment type="similarity">
    <text evidence="1">Belongs to the histidine acid phosphatase family.</text>
</comment>
<keyword evidence="6" id="KW-1185">Reference proteome</keyword>
<evidence type="ECO:0000256" key="1">
    <source>
        <dbReference type="ARBA" id="ARBA00005375"/>
    </source>
</evidence>
<dbReference type="PANTHER" id="PTHR11567:SF142">
    <property type="entry name" value="PHOSPHOGLYCERATE MUTASE-LIKE PROTEIN"/>
    <property type="match status" value="1"/>
</dbReference>
<dbReference type="Pfam" id="PF00328">
    <property type="entry name" value="His_Phos_2"/>
    <property type="match status" value="1"/>
</dbReference>
<evidence type="ECO:0000256" key="4">
    <source>
        <dbReference type="SAM" id="SignalP"/>
    </source>
</evidence>
<dbReference type="PANTHER" id="PTHR11567">
    <property type="entry name" value="ACID PHOSPHATASE-RELATED"/>
    <property type="match status" value="1"/>
</dbReference>
<evidence type="ECO:0000256" key="3">
    <source>
        <dbReference type="SAM" id="Phobius"/>
    </source>
</evidence>
<dbReference type="EMBL" id="JAPUFD010000009">
    <property type="protein sequence ID" value="MDI1489183.1"/>
    <property type="molecule type" value="Genomic_DNA"/>
</dbReference>
<dbReference type="CDD" id="cd07061">
    <property type="entry name" value="HP_HAP_like"/>
    <property type="match status" value="1"/>
</dbReference>
<comment type="caution">
    <text evidence="5">The sequence shown here is derived from an EMBL/GenBank/DDBJ whole genome shotgun (WGS) entry which is preliminary data.</text>
</comment>
<protein>
    <recommendedName>
        <fullName evidence="7">Histidine acid phosphatase</fullName>
    </recommendedName>
</protein>
<evidence type="ECO:0008006" key="7">
    <source>
        <dbReference type="Google" id="ProtNLM"/>
    </source>
</evidence>
<feature type="compositionally biased region" description="Basic and acidic residues" evidence="2">
    <location>
        <begin position="467"/>
        <end position="480"/>
    </location>
</feature>
<dbReference type="InterPro" id="IPR029033">
    <property type="entry name" value="His_PPase_superfam"/>
</dbReference>
<dbReference type="GO" id="GO:0016791">
    <property type="term" value="F:phosphatase activity"/>
    <property type="evidence" value="ECO:0007669"/>
    <property type="project" value="TreeGrafter"/>
</dbReference>
<gene>
    <name evidence="5" type="ORF">OHK93_008461</name>
</gene>
<reference evidence="5" key="1">
    <citation type="journal article" date="2023" name="Genome Biol. Evol.">
        <title>First Whole Genome Sequence and Flow Cytometry Genome Size Data for the Lichen-Forming Fungus Ramalina farinacea (Ascomycota).</title>
        <authorList>
            <person name="Llewellyn T."/>
            <person name="Mian S."/>
            <person name="Hill R."/>
            <person name="Leitch I.J."/>
            <person name="Gaya E."/>
        </authorList>
    </citation>
    <scope>NUCLEOTIDE SEQUENCE</scope>
    <source>
        <strain evidence="5">LIQ254RAFAR</strain>
    </source>
</reference>